<dbReference type="EMBL" id="CP015453">
    <property type="protein sequence ID" value="AWH95366.1"/>
    <property type="molecule type" value="Genomic_DNA"/>
</dbReference>
<dbReference type="Proteomes" id="UP000244903">
    <property type="component" value="Chromosome"/>
</dbReference>
<name>A0AAD0NN77_9ACTN</name>
<feature type="region of interest" description="Disordered" evidence="1">
    <location>
        <begin position="1"/>
        <end position="87"/>
    </location>
</feature>
<feature type="compositionally biased region" description="Low complexity" evidence="1">
    <location>
        <begin position="39"/>
        <end position="77"/>
    </location>
</feature>
<keyword evidence="2" id="KW-1133">Transmembrane helix</keyword>
<sequence length="295" mass="30821">MTTGGTPSGDGFPNDPYGAGTGQQNWGGQQHGGQGNAQGFGQEPYPDQGYGQQSYGGQDYGQQPYGDPAYGAAHPQPGQGGGPMMTGRVSATDAIGAGWQMFKNNPLPWVLITLAMFVANGIASSVSNSESMSVSFIGSILTFAVSLLFQAFVIRGALLEVDGHKPEIGDFFKLHNFGAFVIAAILVAIATTIGFILLIIPGIVAAFLLYWTLHFVVDRNMTAIDAMKSSVNAIKSDAGNLFALAVLNILVVIAGFLALFVGLLVAVPVVTLASVFAYRTITGPSDFSRMATSTV</sequence>
<protein>
    <submittedName>
        <fullName evidence="3">Uncharacterized protein</fullName>
    </submittedName>
</protein>
<feature type="transmembrane region" description="Helical" evidence="2">
    <location>
        <begin position="238"/>
        <end position="257"/>
    </location>
</feature>
<reference evidence="3 4" key="1">
    <citation type="submission" date="2016-04" db="EMBL/GenBank/DDBJ databases">
        <title>Complete genome sequence of the haloalkaliphilic hydrocarbon-degrading bacterium Dietzia psychralcaliphila ILA-1T, isolated from a drain of a fish product-processing plant.</title>
        <authorList>
            <person name="Zhao J."/>
            <person name="Hu B."/>
            <person name="Geng S."/>
            <person name="Nie Y."/>
            <person name="Tang Y."/>
        </authorList>
    </citation>
    <scope>NUCLEOTIDE SEQUENCE [LARGE SCALE GENOMIC DNA]</scope>
    <source>
        <strain evidence="3 4">ILA-1</strain>
    </source>
</reference>
<accession>A0AAD0NN77</accession>
<dbReference type="PANTHER" id="PTHR40076:SF1">
    <property type="entry name" value="MEMBRANE PROTEIN"/>
    <property type="match status" value="1"/>
</dbReference>
<dbReference type="RefSeq" id="WP_107749185.1">
    <property type="nucleotide sequence ID" value="NZ_CP015453.1"/>
</dbReference>
<feature type="transmembrane region" description="Helical" evidence="2">
    <location>
        <begin position="107"/>
        <end position="126"/>
    </location>
</feature>
<dbReference type="AlphaFoldDB" id="A0AAD0NN77"/>
<evidence type="ECO:0000256" key="1">
    <source>
        <dbReference type="SAM" id="MobiDB-lite"/>
    </source>
</evidence>
<keyword evidence="2" id="KW-0812">Transmembrane</keyword>
<feature type="transmembrane region" description="Helical" evidence="2">
    <location>
        <begin position="171"/>
        <end position="189"/>
    </location>
</feature>
<keyword evidence="2" id="KW-0472">Membrane</keyword>
<organism evidence="3 4">
    <name type="scientific">Dietzia psychralcaliphila</name>
    <dbReference type="NCBI Taxonomy" id="139021"/>
    <lineage>
        <taxon>Bacteria</taxon>
        <taxon>Bacillati</taxon>
        <taxon>Actinomycetota</taxon>
        <taxon>Actinomycetes</taxon>
        <taxon>Mycobacteriales</taxon>
        <taxon>Dietziaceae</taxon>
        <taxon>Dietzia</taxon>
    </lineage>
</organism>
<keyword evidence="4" id="KW-1185">Reference proteome</keyword>
<dbReference type="PANTHER" id="PTHR40076">
    <property type="entry name" value="MEMBRANE PROTEIN-RELATED"/>
    <property type="match status" value="1"/>
</dbReference>
<feature type="compositionally biased region" description="Gly residues" evidence="1">
    <location>
        <begin position="29"/>
        <end position="38"/>
    </location>
</feature>
<evidence type="ECO:0000313" key="3">
    <source>
        <dbReference type="EMBL" id="AWH95366.1"/>
    </source>
</evidence>
<proteinExistence type="predicted"/>
<dbReference type="InterPro" id="IPR010380">
    <property type="entry name" value="DUF975"/>
</dbReference>
<feature type="transmembrane region" description="Helical" evidence="2">
    <location>
        <begin position="195"/>
        <end position="217"/>
    </location>
</feature>
<gene>
    <name evidence="3" type="ORF">A6048_07515</name>
</gene>
<feature type="transmembrane region" description="Helical" evidence="2">
    <location>
        <begin position="132"/>
        <end position="159"/>
    </location>
</feature>
<evidence type="ECO:0000256" key="2">
    <source>
        <dbReference type="SAM" id="Phobius"/>
    </source>
</evidence>
<feature type="transmembrane region" description="Helical" evidence="2">
    <location>
        <begin position="263"/>
        <end position="281"/>
    </location>
</feature>
<evidence type="ECO:0000313" key="4">
    <source>
        <dbReference type="Proteomes" id="UP000244903"/>
    </source>
</evidence>
<dbReference type="KEGG" id="dpc:A6048_07515"/>